<dbReference type="STRING" id="463014.BAU07_20745"/>
<evidence type="ECO:0000259" key="5">
    <source>
        <dbReference type="PROSITE" id="PS50931"/>
    </source>
</evidence>
<name>A0A193GM52_9BORD</name>
<comment type="similarity">
    <text evidence="1">Belongs to the LysR transcriptional regulatory family.</text>
</comment>
<dbReference type="InterPro" id="IPR005119">
    <property type="entry name" value="LysR_subst-bd"/>
</dbReference>
<dbReference type="Gene3D" id="1.10.10.10">
    <property type="entry name" value="Winged helix-like DNA-binding domain superfamily/Winged helix DNA-binding domain"/>
    <property type="match status" value="1"/>
</dbReference>
<dbReference type="FunFam" id="1.10.10.10:FF:000001">
    <property type="entry name" value="LysR family transcriptional regulator"/>
    <property type="match status" value="1"/>
</dbReference>
<sequence length="313" mass="35030">MSSPTVLSEMAFFTRIARGPSLAAAAREMGLSAPAVTKRLAQMESRLDVQLLTRTTRRMQLTEEGEIYLMHARRILADIDDMERHVSNARRIPKGLLRVNATLGFGRNHVAPLLSHFRKRYPGVDVQLQLTVAPPPLTEGSFDVCIHFGEPPDARVIARPIAANRRILCASPAYIEKHGEPRSLADLPKHACIDIRHGDETHGVWRFQQGRKTNTVKVNVHMSTNDGEIAVRWALDGHGIILRAEWDVARHVAAGRLQQVLARYRTYPADIYAVYPARHQYAGRVIAFVDFMQQAFSGRTPGASWSGRMGHHS</sequence>
<dbReference type="FunFam" id="3.40.190.290:FF:000001">
    <property type="entry name" value="Transcriptional regulator, LysR family"/>
    <property type="match status" value="1"/>
</dbReference>
<dbReference type="EMBL" id="CP016172">
    <property type="protein sequence ID" value="ANN80653.1"/>
    <property type="molecule type" value="Genomic_DNA"/>
</dbReference>
<dbReference type="CDD" id="cd08479">
    <property type="entry name" value="PBP2_CrgA_like_9"/>
    <property type="match status" value="1"/>
</dbReference>
<gene>
    <name evidence="6" type="ORF">BAU07_20745</name>
</gene>
<dbReference type="KEGG" id="bfz:BAU07_20745"/>
<protein>
    <submittedName>
        <fullName evidence="6">LysR family transcriptional regulator</fullName>
    </submittedName>
</protein>
<dbReference type="Pfam" id="PF03466">
    <property type="entry name" value="LysR_substrate"/>
    <property type="match status" value="1"/>
</dbReference>
<dbReference type="GO" id="GO:0043565">
    <property type="term" value="F:sequence-specific DNA binding"/>
    <property type="evidence" value="ECO:0007669"/>
    <property type="project" value="TreeGrafter"/>
</dbReference>
<dbReference type="PANTHER" id="PTHR30537:SF5">
    <property type="entry name" value="HTH-TYPE TRANSCRIPTIONAL ACTIVATOR TTDR-RELATED"/>
    <property type="match status" value="1"/>
</dbReference>
<evidence type="ECO:0000313" key="6">
    <source>
        <dbReference type="EMBL" id="ANN80653.1"/>
    </source>
</evidence>
<feature type="domain" description="HTH lysR-type" evidence="5">
    <location>
        <begin position="21"/>
        <end position="62"/>
    </location>
</feature>
<dbReference type="Gene3D" id="3.40.190.290">
    <property type="match status" value="1"/>
</dbReference>
<dbReference type="GO" id="GO:0003700">
    <property type="term" value="F:DNA-binding transcription factor activity"/>
    <property type="evidence" value="ECO:0007669"/>
    <property type="project" value="InterPro"/>
</dbReference>
<dbReference type="RefSeq" id="WP_066665600.1">
    <property type="nucleotide sequence ID" value="NZ_CBCSCL010000011.1"/>
</dbReference>
<dbReference type="OrthoDB" id="8954631at2"/>
<dbReference type="SUPFAM" id="SSF46785">
    <property type="entry name" value="Winged helix' DNA-binding domain"/>
    <property type="match status" value="1"/>
</dbReference>
<keyword evidence="3" id="KW-0238">DNA-binding</keyword>
<dbReference type="Proteomes" id="UP000091926">
    <property type="component" value="Chromosome"/>
</dbReference>
<dbReference type="Pfam" id="PF00126">
    <property type="entry name" value="HTH_1"/>
    <property type="match status" value="1"/>
</dbReference>
<dbReference type="PANTHER" id="PTHR30537">
    <property type="entry name" value="HTH-TYPE TRANSCRIPTIONAL REGULATOR"/>
    <property type="match status" value="1"/>
</dbReference>
<evidence type="ECO:0000256" key="1">
    <source>
        <dbReference type="ARBA" id="ARBA00009437"/>
    </source>
</evidence>
<dbReference type="InterPro" id="IPR058163">
    <property type="entry name" value="LysR-type_TF_proteobact-type"/>
</dbReference>
<evidence type="ECO:0000313" key="7">
    <source>
        <dbReference type="Proteomes" id="UP000091926"/>
    </source>
</evidence>
<evidence type="ECO:0000256" key="4">
    <source>
        <dbReference type="ARBA" id="ARBA00023163"/>
    </source>
</evidence>
<dbReference type="SUPFAM" id="SSF53850">
    <property type="entry name" value="Periplasmic binding protein-like II"/>
    <property type="match status" value="1"/>
</dbReference>
<dbReference type="AlphaFoldDB" id="A0A193GM52"/>
<evidence type="ECO:0000256" key="3">
    <source>
        <dbReference type="ARBA" id="ARBA00023125"/>
    </source>
</evidence>
<evidence type="ECO:0000256" key="2">
    <source>
        <dbReference type="ARBA" id="ARBA00023015"/>
    </source>
</evidence>
<dbReference type="GO" id="GO:0006351">
    <property type="term" value="P:DNA-templated transcription"/>
    <property type="evidence" value="ECO:0007669"/>
    <property type="project" value="TreeGrafter"/>
</dbReference>
<accession>A0A193GM52</accession>
<dbReference type="InterPro" id="IPR000847">
    <property type="entry name" value="LysR_HTH_N"/>
</dbReference>
<dbReference type="InterPro" id="IPR036390">
    <property type="entry name" value="WH_DNA-bd_sf"/>
</dbReference>
<keyword evidence="2" id="KW-0805">Transcription regulation</keyword>
<reference evidence="6 7" key="1">
    <citation type="submission" date="2016-06" db="EMBL/GenBank/DDBJ databases">
        <title>Complete genome sequences of Bordetella bronchialis and Bordetella flabilis.</title>
        <authorList>
            <person name="LiPuma J.J."/>
            <person name="Spilker T."/>
        </authorList>
    </citation>
    <scope>NUCLEOTIDE SEQUENCE [LARGE SCALE GENOMIC DNA]</scope>
    <source>
        <strain evidence="6 7">AU10664</strain>
    </source>
</reference>
<organism evidence="6 7">
    <name type="scientific">Bordetella flabilis</name>
    <dbReference type="NCBI Taxonomy" id="463014"/>
    <lineage>
        <taxon>Bacteria</taxon>
        <taxon>Pseudomonadati</taxon>
        <taxon>Pseudomonadota</taxon>
        <taxon>Betaproteobacteria</taxon>
        <taxon>Burkholderiales</taxon>
        <taxon>Alcaligenaceae</taxon>
        <taxon>Bordetella</taxon>
    </lineage>
</organism>
<dbReference type="PROSITE" id="PS50931">
    <property type="entry name" value="HTH_LYSR"/>
    <property type="match status" value="1"/>
</dbReference>
<keyword evidence="7" id="KW-1185">Reference proteome</keyword>
<dbReference type="InterPro" id="IPR036388">
    <property type="entry name" value="WH-like_DNA-bd_sf"/>
</dbReference>
<proteinExistence type="inferred from homology"/>
<keyword evidence="4" id="KW-0804">Transcription</keyword>